<dbReference type="GO" id="GO:0008764">
    <property type="term" value="F:UDP-N-acetylmuramoylalanine-D-glutamate ligase activity"/>
    <property type="evidence" value="ECO:0007669"/>
    <property type="project" value="UniProtKB-UniRule"/>
</dbReference>
<dbReference type="Gene3D" id="3.40.1190.10">
    <property type="entry name" value="Mur-like, catalytic domain"/>
    <property type="match status" value="1"/>
</dbReference>
<dbReference type="Gene3D" id="3.90.190.20">
    <property type="entry name" value="Mur ligase, C-terminal domain"/>
    <property type="match status" value="1"/>
</dbReference>
<dbReference type="Gene3D" id="3.40.50.720">
    <property type="entry name" value="NAD(P)-binding Rossmann-like Domain"/>
    <property type="match status" value="1"/>
</dbReference>
<dbReference type="GO" id="GO:0051301">
    <property type="term" value="P:cell division"/>
    <property type="evidence" value="ECO:0007669"/>
    <property type="project" value="UniProtKB-KW"/>
</dbReference>
<dbReference type="GO" id="GO:0005524">
    <property type="term" value="F:ATP binding"/>
    <property type="evidence" value="ECO:0007669"/>
    <property type="project" value="UniProtKB-UniRule"/>
</dbReference>
<dbReference type="GO" id="GO:0071555">
    <property type="term" value="P:cell wall organization"/>
    <property type="evidence" value="ECO:0007669"/>
    <property type="project" value="UniProtKB-KW"/>
</dbReference>
<evidence type="ECO:0000256" key="12">
    <source>
        <dbReference type="ARBA" id="ARBA00022984"/>
    </source>
</evidence>
<evidence type="ECO:0000256" key="17">
    <source>
        <dbReference type="HAMAP-Rule" id="MF_00639"/>
    </source>
</evidence>
<keyword evidence="17 18" id="KW-0131">Cell cycle</keyword>
<keyword evidence="22" id="KW-1185">Reference proteome</keyword>
<feature type="domain" description="Mur ligase C-terminal" evidence="19">
    <location>
        <begin position="314"/>
        <end position="428"/>
    </location>
</feature>
<evidence type="ECO:0000256" key="4">
    <source>
        <dbReference type="ARBA" id="ARBA00010416"/>
    </source>
</evidence>
<evidence type="ECO:0000256" key="11">
    <source>
        <dbReference type="ARBA" id="ARBA00022960"/>
    </source>
</evidence>
<dbReference type="AlphaFoldDB" id="A0A1M6NHX5"/>
<organism evidence="21 22">
    <name type="scientific">Anaerocolumna jejuensis DSM 15929</name>
    <dbReference type="NCBI Taxonomy" id="1121322"/>
    <lineage>
        <taxon>Bacteria</taxon>
        <taxon>Bacillati</taxon>
        <taxon>Bacillota</taxon>
        <taxon>Clostridia</taxon>
        <taxon>Lachnospirales</taxon>
        <taxon>Lachnospiraceae</taxon>
        <taxon>Anaerocolumna</taxon>
    </lineage>
</organism>
<dbReference type="HAMAP" id="MF_00639">
    <property type="entry name" value="MurD"/>
    <property type="match status" value="1"/>
</dbReference>
<keyword evidence="11 17" id="KW-0133">Cell shape</keyword>
<dbReference type="InterPro" id="IPR005762">
    <property type="entry name" value="MurD"/>
</dbReference>
<dbReference type="SUPFAM" id="SSF53623">
    <property type="entry name" value="MurD-like peptide ligases, catalytic domain"/>
    <property type="match status" value="1"/>
</dbReference>
<evidence type="ECO:0000256" key="1">
    <source>
        <dbReference type="ARBA" id="ARBA00002734"/>
    </source>
</evidence>
<dbReference type="Pfam" id="PF21799">
    <property type="entry name" value="MurD-like_N"/>
    <property type="match status" value="1"/>
</dbReference>
<evidence type="ECO:0000313" key="21">
    <source>
        <dbReference type="EMBL" id="SHJ95341.1"/>
    </source>
</evidence>
<gene>
    <name evidence="17" type="primary">murD</name>
    <name evidence="21" type="ORF">SAMN02745136_01313</name>
</gene>
<feature type="binding site" evidence="17">
    <location>
        <begin position="116"/>
        <end position="122"/>
    </location>
    <ligand>
        <name>ATP</name>
        <dbReference type="ChEBI" id="CHEBI:30616"/>
    </ligand>
</feature>
<dbReference type="Pfam" id="PF02875">
    <property type="entry name" value="Mur_ligase_C"/>
    <property type="match status" value="1"/>
</dbReference>
<dbReference type="InterPro" id="IPR036615">
    <property type="entry name" value="Mur_ligase_C_dom_sf"/>
</dbReference>
<dbReference type="GO" id="GO:0008360">
    <property type="term" value="P:regulation of cell shape"/>
    <property type="evidence" value="ECO:0007669"/>
    <property type="project" value="UniProtKB-KW"/>
</dbReference>
<reference evidence="21 22" key="1">
    <citation type="submission" date="2016-11" db="EMBL/GenBank/DDBJ databases">
        <authorList>
            <person name="Jaros S."/>
            <person name="Januszkiewicz K."/>
            <person name="Wedrychowicz H."/>
        </authorList>
    </citation>
    <scope>NUCLEOTIDE SEQUENCE [LARGE SCALE GENOMIC DNA]</scope>
    <source>
        <strain evidence="21 22">DSM 15929</strain>
    </source>
</reference>
<dbReference type="Pfam" id="PF08245">
    <property type="entry name" value="Mur_ligase_M"/>
    <property type="match status" value="1"/>
</dbReference>
<dbReference type="InterPro" id="IPR036565">
    <property type="entry name" value="Mur-like_cat_sf"/>
</dbReference>
<evidence type="ECO:0000256" key="2">
    <source>
        <dbReference type="ARBA" id="ARBA00004496"/>
    </source>
</evidence>
<dbReference type="GO" id="GO:0009252">
    <property type="term" value="P:peptidoglycan biosynthetic process"/>
    <property type="evidence" value="ECO:0007669"/>
    <property type="project" value="UniProtKB-UniRule"/>
</dbReference>
<dbReference type="GO" id="GO:0005737">
    <property type="term" value="C:cytoplasm"/>
    <property type="evidence" value="ECO:0007669"/>
    <property type="project" value="UniProtKB-SubCell"/>
</dbReference>
<keyword evidence="12 17" id="KW-0573">Peptidoglycan synthesis</keyword>
<comment type="catalytic activity">
    <reaction evidence="16 17 18">
        <text>UDP-N-acetyl-alpha-D-muramoyl-L-alanine + D-glutamate + ATP = UDP-N-acetyl-alpha-D-muramoyl-L-alanyl-D-glutamate + ADP + phosphate + H(+)</text>
        <dbReference type="Rhea" id="RHEA:16429"/>
        <dbReference type="ChEBI" id="CHEBI:15378"/>
        <dbReference type="ChEBI" id="CHEBI:29986"/>
        <dbReference type="ChEBI" id="CHEBI:30616"/>
        <dbReference type="ChEBI" id="CHEBI:43474"/>
        <dbReference type="ChEBI" id="CHEBI:83898"/>
        <dbReference type="ChEBI" id="CHEBI:83900"/>
        <dbReference type="ChEBI" id="CHEBI:456216"/>
        <dbReference type="EC" id="6.3.2.9"/>
    </reaction>
</comment>
<dbReference type="InterPro" id="IPR004101">
    <property type="entry name" value="Mur_ligase_C"/>
</dbReference>
<comment type="pathway">
    <text evidence="3 17 18">Cell wall biogenesis; peptidoglycan biosynthesis.</text>
</comment>
<keyword evidence="9 17" id="KW-0547">Nucleotide-binding</keyword>
<keyword evidence="8 17" id="KW-0436">Ligase</keyword>
<dbReference type="InterPro" id="IPR013221">
    <property type="entry name" value="Mur_ligase_cen"/>
</dbReference>
<dbReference type="NCBIfam" id="TIGR01087">
    <property type="entry name" value="murD"/>
    <property type="match status" value="1"/>
</dbReference>
<dbReference type="EMBL" id="FRAC01000008">
    <property type="protein sequence ID" value="SHJ95341.1"/>
    <property type="molecule type" value="Genomic_DNA"/>
</dbReference>
<evidence type="ECO:0000256" key="3">
    <source>
        <dbReference type="ARBA" id="ARBA00004752"/>
    </source>
</evidence>
<dbReference type="PANTHER" id="PTHR43692:SF1">
    <property type="entry name" value="UDP-N-ACETYLMURAMOYLALANINE--D-GLUTAMATE LIGASE"/>
    <property type="match status" value="1"/>
</dbReference>
<name>A0A1M6NHX5_9FIRM</name>
<evidence type="ECO:0000256" key="16">
    <source>
        <dbReference type="ARBA" id="ARBA00047632"/>
    </source>
</evidence>
<keyword evidence="17 18" id="KW-0132">Cell division</keyword>
<evidence type="ECO:0000313" key="22">
    <source>
        <dbReference type="Proteomes" id="UP000184386"/>
    </source>
</evidence>
<dbReference type="OrthoDB" id="9809796at2"/>
<evidence type="ECO:0000256" key="8">
    <source>
        <dbReference type="ARBA" id="ARBA00022598"/>
    </source>
</evidence>
<comment type="subcellular location">
    <subcellularLocation>
        <location evidence="2 17 18">Cytoplasm</location>
    </subcellularLocation>
</comment>
<keyword evidence="10 17" id="KW-0067">ATP-binding</keyword>
<dbReference type="RefSeq" id="WP_073274101.1">
    <property type="nucleotide sequence ID" value="NZ_FRAC01000008.1"/>
</dbReference>
<evidence type="ECO:0000259" key="20">
    <source>
        <dbReference type="Pfam" id="PF08245"/>
    </source>
</evidence>
<dbReference type="SUPFAM" id="SSF51984">
    <property type="entry name" value="MurCD N-terminal domain"/>
    <property type="match status" value="1"/>
</dbReference>
<evidence type="ECO:0000256" key="15">
    <source>
        <dbReference type="ARBA" id="ARBA00032324"/>
    </source>
</evidence>
<comment type="similarity">
    <text evidence="4 17">Belongs to the MurCDEF family.</text>
</comment>
<comment type="function">
    <text evidence="1 17 18">Cell wall formation. Catalyzes the addition of glutamate to the nucleotide precursor UDP-N-acetylmuramoyl-L-alanine (UMA).</text>
</comment>
<keyword evidence="13 17" id="KW-0961">Cell wall biogenesis/degradation</keyword>
<evidence type="ECO:0000256" key="18">
    <source>
        <dbReference type="RuleBase" id="RU003664"/>
    </source>
</evidence>
<proteinExistence type="inferred from homology"/>
<evidence type="ECO:0000256" key="6">
    <source>
        <dbReference type="ARBA" id="ARBA00015655"/>
    </source>
</evidence>
<dbReference type="STRING" id="1121322.SAMN02745136_01313"/>
<evidence type="ECO:0000256" key="5">
    <source>
        <dbReference type="ARBA" id="ARBA00012212"/>
    </source>
</evidence>
<accession>A0A1M6NHX5</accession>
<evidence type="ECO:0000256" key="10">
    <source>
        <dbReference type="ARBA" id="ARBA00022840"/>
    </source>
</evidence>
<feature type="domain" description="Mur ligase central" evidence="20">
    <location>
        <begin position="114"/>
        <end position="292"/>
    </location>
</feature>
<sequence length="451" mass="50145">MKLDNKTVLIFGTGLSGISAVGFLQGITESIIIYDTNEKLEKAAVREKLPRNFSGEIILGDLPEEYFGKIELAVLSPGVPTDLPVVNRMRERKIPIWGEIELAYYKAQGRIAAITGTNGKTTTTSLVGDIMKTFYQEVFVVGNIGIPYTDISGKTTKDSVTVIEMSSFQLETIVDFKPQVSAILNITPDHLNRHHTMGNYIAAKLAITKNQKEEDICILNYEDEVLKEAGKTLKTNVMYFSSLRKLDKGIYLEGDIIVYNDGSAPQTIVDVTQMNIFGRHNYENAMAAIGIAISLQVPIECINKAVRDFVAVEHRIEFVTTKNGVKYYNDSKGTNPDASIKAIESMPSSTCLIAGGYDKGSEYDEWVEAFGGKIKALVLIGQTKEKIAETAEKHGFTKVYRAETLKEAVEVCYRLSQEGDCVLLSPACASWDMFPNYEERGRLFKEYVRNL</sequence>
<evidence type="ECO:0000256" key="13">
    <source>
        <dbReference type="ARBA" id="ARBA00023316"/>
    </source>
</evidence>
<protein>
    <recommendedName>
        <fullName evidence="6 17">UDP-N-acetylmuramoylalanine--D-glutamate ligase</fullName>
        <ecNumber evidence="5 17">6.3.2.9</ecNumber>
    </recommendedName>
    <alternativeName>
        <fullName evidence="15 17">D-glutamic acid-adding enzyme</fullName>
    </alternativeName>
    <alternativeName>
        <fullName evidence="14 17">UDP-N-acetylmuramoyl-L-alanyl-D-glutamate synthetase</fullName>
    </alternativeName>
</protein>
<evidence type="ECO:0000259" key="19">
    <source>
        <dbReference type="Pfam" id="PF02875"/>
    </source>
</evidence>
<evidence type="ECO:0000256" key="9">
    <source>
        <dbReference type="ARBA" id="ARBA00022741"/>
    </source>
</evidence>
<dbReference type="Proteomes" id="UP000184386">
    <property type="component" value="Unassembled WGS sequence"/>
</dbReference>
<evidence type="ECO:0000256" key="7">
    <source>
        <dbReference type="ARBA" id="ARBA00022490"/>
    </source>
</evidence>
<keyword evidence="7 17" id="KW-0963">Cytoplasm</keyword>
<dbReference type="UniPathway" id="UPA00219"/>
<dbReference type="PANTHER" id="PTHR43692">
    <property type="entry name" value="UDP-N-ACETYLMURAMOYLALANINE--D-GLUTAMATE LIGASE"/>
    <property type="match status" value="1"/>
</dbReference>
<dbReference type="SUPFAM" id="SSF53244">
    <property type="entry name" value="MurD-like peptide ligases, peptide-binding domain"/>
    <property type="match status" value="1"/>
</dbReference>
<evidence type="ECO:0000256" key="14">
    <source>
        <dbReference type="ARBA" id="ARBA00030398"/>
    </source>
</evidence>
<dbReference type="EC" id="6.3.2.9" evidence="5 17"/>